<dbReference type="STRING" id="476157.GCA_001663155_00621"/>
<dbReference type="PANTHER" id="PTHR31793">
    <property type="entry name" value="4-HYDROXYBENZOYL-COA THIOESTERASE FAMILY MEMBER"/>
    <property type="match status" value="1"/>
</dbReference>
<dbReference type="GO" id="GO:0047617">
    <property type="term" value="F:fatty acyl-CoA hydrolase activity"/>
    <property type="evidence" value="ECO:0007669"/>
    <property type="project" value="TreeGrafter"/>
</dbReference>
<comment type="similarity">
    <text evidence="1">Belongs to the 4-hydroxybenzoyl-CoA thioesterase family.</text>
</comment>
<dbReference type="SUPFAM" id="SSF54637">
    <property type="entry name" value="Thioesterase/thiol ester dehydrase-isomerase"/>
    <property type="match status" value="1"/>
</dbReference>
<evidence type="ECO:0000256" key="2">
    <source>
        <dbReference type="ARBA" id="ARBA00022801"/>
    </source>
</evidence>
<dbReference type="InterPro" id="IPR029069">
    <property type="entry name" value="HotDog_dom_sf"/>
</dbReference>
<dbReference type="Gene3D" id="3.10.129.10">
    <property type="entry name" value="Hotdog Thioesterase"/>
    <property type="match status" value="1"/>
</dbReference>
<name>A0A562USC0_9SPHN</name>
<evidence type="ECO:0000313" key="3">
    <source>
        <dbReference type="EMBL" id="TWJ08509.1"/>
    </source>
</evidence>
<dbReference type="InterPro" id="IPR050563">
    <property type="entry name" value="4-hydroxybenzoyl-CoA_TE"/>
</dbReference>
<dbReference type="CDD" id="cd00586">
    <property type="entry name" value="4HBT"/>
    <property type="match status" value="1"/>
</dbReference>
<gene>
    <name evidence="3" type="ORF">JN10_0120</name>
</gene>
<dbReference type="EMBL" id="VLLK01000001">
    <property type="protein sequence ID" value="TWJ08509.1"/>
    <property type="molecule type" value="Genomic_DNA"/>
</dbReference>
<reference evidence="3 4" key="1">
    <citation type="submission" date="2019-07" db="EMBL/GenBank/DDBJ databases">
        <title>Genomic Encyclopedia of Archaeal and Bacterial Type Strains, Phase II (KMG-II): from individual species to whole genera.</title>
        <authorList>
            <person name="Goeker M."/>
        </authorList>
    </citation>
    <scope>NUCLEOTIDE SEQUENCE [LARGE SCALE GENOMIC DNA]</scope>
    <source>
        <strain evidence="3 4">ATCC BAA-2084</strain>
    </source>
</reference>
<protein>
    <submittedName>
        <fullName evidence="3">Acyl-CoA thioester hydrolase</fullName>
    </submittedName>
</protein>
<dbReference type="Proteomes" id="UP000320547">
    <property type="component" value="Unassembled WGS sequence"/>
</dbReference>
<evidence type="ECO:0000256" key="1">
    <source>
        <dbReference type="ARBA" id="ARBA00005953"/>
    </source>
</evidence>
<dbReference type="AlphaFoldDB" id="A0A562USC0"/>
<evidence type="ECO:0000313" key="4">
    <source>
        <dbReference type="Proteomes" id="UP000320547"/>
    </source>
</evidence>
<keyword evidence="2 3" id="KW-0378">Hydrolase</keyword>
<dbReference type="PANTHER" id="PTHR31793:SF27">
    <property type="entry name" value="NOVEL THIOESTERASE SUPERFAMILY DOMAIN AND SAPOSIN A-TYPE DOMAIN CONTAINING PROTEIN (0610012H03RIK)"/>
    <property type="match status" value="1"/>
</dbReference>
<accession>A0A562USC0</accession>
<dbReference type="Pfam" id="PF13279">
    <property type="entry name" value="4HBT_2"/>
    <property type="match status" value="1"/>
</dbReference>
<proteinExistence type="inferred from homology"/>
<organism evidence="3 4">
    <name type="scientific">Altererythrobacter ishigakiensis</name>
    <dbReference type="NCBI Taxonomy" id="476157"/>
    <lineage>
        <taxon>Bacteria</taxon>
        <taxon>Pseudomonadati</taxon>
        <taxon>Pseudomonadota</taxon>
        <taxon>Alphaproteobacteria</taxon>
        <taxon>Sphingomonadales</taxon>
        <taxon>Erythrobacteraceae</taxon>
        <taxon>Altererythrobacter</taxon>
    </lineage>
</organism>
<keyword evidence="4" id="KW-1185">Reference proteome</keyword>
<comment type="caution">
    <text evidence="3">The sequence shown here is derived from an EMBL/GenBank/DDBJ whole genome shotgun (WGS) entry which is preliminary data.</text>
</comment>
<sequence length="147" mass="16858">MPALERYAMKEPFKYTFRVRYAEVDPQAVVFNSRYLEYADIMVTEFFRDARSRGMPEDLEFHVRRAEVDYLAPMRVDELIEGRISIPRIGNSSMEQHITLHGADDDSLRAEIRLVAVMVDLPTGKPERIPDSARAAFGHPVTENVDG</sequence>